<dbReference type="InterPro" id="IPR036291">
    <property type="entry name" value="NAD(P)-bd_dom_sf"/>
</dbReference>
<accession>A0A9W5ZZA7</accession>
<sequence length="358" mass="39855">MIWYSYNIGWKYIHSSLSPTRRELYSYTIMTTTVAVAGGTKGLGLTIAEALVVHGKHNVVIFGRKRTPGLDEKLPARLVVIDYESIQNLTEALESNKVSDVICTVNTHGSSLSERNLIHAAENSSTTKRFIPSIFAGFAYPVKYPEVAKSKTEVLEELAKTSLMHTAIYNGMFMDFYGSPLLKSNVGPFPMFVDISSKMAAKPGSGDEAIVLTRVMDIARFVVRILDLAEWPKESYIIGDRVTFHEFVNMAEEVRGGCRVLVLGIYHNLSNESLSGTKFQVTCDSKEELEAGNITELPCYSATFAAVGKELTKQLYAQNGLWIIGKELDLRPASTLNEIFPDIKPMSLREFLELSWKT</sequence>
<proteinExistence type="inferred from homology"/>
<evidence type="ECO:0000313" key="6">
    <source>
        <dbReference type="Proteomes" id="UP001144191"/>
    </source>
</evidence>
<dbReference type="Gene3D" id="3.90.25.10">
    <property type="entry name" value="UDP-galactose 4-epimerase, domain 1"/>
    <property type="match status" value="1"/>
</dbReference>
<dbReference type="InterPro" id="IPR051609">
    <property type="entry name" value="NmrA/Isoflavone_reductase-like"/>
</dbReference>
<evidence type="ECO:0000256" key="3">
    <source>
        <dbReference type="ARBA" id="ARBA00023002"/>
    </source>
</evidence>
<protein>
    <recommendedName>
        <fullName evidence="4">NmrA-like domain-containing protein</fullName>
    </recommendedName>
</protein>
<dbReference type="SUPFAM" id="SSF51735">
    <property type="entry name" value="NAD(P)-binding Rossmann-fold domains"/>
    <property type="match status" value="1"/>
</dbReference>
<dbReference type="Proteomes" id="UP001144191">
    <property type="component" value="Unassembled WGS sequence"/>
</dbReference>
<keyword evidence="3" id="KW-0560">Oxidoreductase</keyword>
<organism evidence="5 6">
    <name type="scientific">Aspergillus niger</name>
    <dbReference type="NCBI Taxonomy" id="5061"/>
    <lineage>
        <taxon>Eukaryota</taxon>
        <taxon>Fungi</taxon>
        <taxon>Dikarya</taxon>
        <taxon>Ascomycota</taxon>
        <taxon>Pezizomycotina</taxon>
        <taxon>Eurotiomycetes</taxon>
        <taxon>Eurotiomycetidae</taxon>
        <taxon>Eurotiales</taxon>
        <taxon>Aspergillaceae</taxon>
        <taxon>Aspergillus</taxon>
        <taxon>Aspergillus subgen. Circumdati</taxon>
    </lineage>
</organism>
<dbReference type="GO" id="GO:0016491">
    <property type="term" value="F:oxidoreductase activity"/>
    <property type="evidence" value="ECO:0007669"/>
    <property type="project" value="UniProtKB-KW"/>
</dbReference>
<dbReference type="Pfam" id="PF05368">
    <property type="entry name" value="NmrA"/>
    <property type="match status" value="1"/>
</dbReference>
<dbReference type="PANTHER" id="PTHR47706">
    <property type="entry name" value="NMRA-LIKE FAMILY PROTEIN"/>
    <property type="match status" value="1"/>
</dbReference>
<dbReference type="EMBL" id="BRPB01000017">
    <property type="protein sequence ID" value="GLA48021.1"/>
    <property type="molecule type" value="Genomic_DNA"/>
</dbReference>
<name>A0A9W5ZZA7_ASPNG</name>
<evidence type="ECO:0000256" key="2">
    <source>
        <dbReference type="ARBA" id="ARBA00022857"/>
    </source>
</evidence>
<dbReference type="Gene3D" id="3.40.50.720">
    <property type="entry name" value="NAD(P)-binding Rossmann-like Domain"/>
    <property type="match status" value="1"/>
</dbReference>
<gene>
    <name evidence="5" type="ORF">AnigIFM63604_003051</name>
</gene>
<reference evidence="5" key="1">
    <citation type="submission" date="2022-07" db="EMBL/GenBank/DDBJ databases">
        <title>Taxonomy of Aspergillus series Nigri: significant species reduction supported by multi-species coalescent approaches.</title>
        <authorList>
            <person name="Bian C."/>
            <person name="Kusuya Y."/>
            <person name="Sklenar F."/>
            <person name="D'hooge E."/>
            <person name="Yaguchi T."/>
            <person name="Takahashi H."/>
            <person name="Hubka V."/>
        </authorList>
    </citation>
    <scope>NUCLEOTIDE SEQUENCE</scope>
    <source>
        <strain evidence="5">IFM 63604</strain>
    </source>
</reference>
<dbReference type="AlphaFoldDB" id="A0A9W5ZZA7"/>
<dbReference type="PANTHER" id="PTHR47706:SF4">
    <property type="entry name" value="NMRA-LIKE DOMAIN-CONTAINING PROTEIN"/>
    <property type="match status" value="1"/>
</dbReference>
<evidence type="ECO:0000259" key="4">
    <source>
        <dbReference type="Pfam" id="PF05368"/>
    </source>
</evidence>
<comment type="similarity">
    <text evidence="1">Belongs to the NmrA-type oxidoreductase family. Isoflavone reductase subfamily.</text>
</comment>
<evidence type="ECO:0000313" key="5">
    <source>
        <dbReference type="EMBL" id="GLA48021.1"/>
    </source>
</evidence>
<dbReference type="InterPro" id="IPR008030">
    <property type="entry name" value="NmrA-like"/>
</dbReference>
<comment type="caution">
    <text evidence="5">The sequence shown here is derived from an EMBL/GenBank/DDBJ whole genome shotgun (WGS) entry which is preliminary data.</text>
</comment>
<keyword evidence="2" id="KW-0521">NADP</keyword>
<feature type="domain" description="NmrA-like" evidence="4">
    <location>
        <begin position="30"/>
        <end position="237"/>
    </location>
</feature>
<evidence type="ECO:0000256" key="1">
    <source>
        <dbReference type="ARBA" id="ARBA00005725"/>
    </source>
</evidence>